<evidence type="ECO:0000313" key="2">
    <source>
        <dbReference type="Proteomes" id="UP000694845"/>
    </source>
</evidence>
<feature type="domain" description="TNFR-Cys" evidence="1">
    <location>
        <begin position="456"/>
        <end position="494"/>
    </location>
</feature>
<feature type="domain" description="TNFR-Cys" evidence="1">
    <location>
        <begin position="2013"/>
        <end position="2047"/>
    </location>
</feature>
<protein>
    <submittedName>
        <fullName evidence="3">Zonadhesin-like</fullName>
    </submittedName>
</protein>
<organism evidence="2 3">
    <name type="scientific">Acanthaster planci</name>
    <name type="common">Crown-of-thorns starfish</name>
    <dbReference type="NCBI Taxonomy" id="133434"/>
    <lineage>
        <taxon>Eukaryota</taxon>
        <taxon>Metazoa</taxon>
        <taxon>Echinodermata</taxon>
        <taxon>Eleutherozoa</taxon>
        <taxon>Asterozoa</taxon>
        <taxon>Asteroidea</taxon>
        <taxon>Valvatacea</taxon>
        <taxon>Valvatida</taxon>
        <taxon>Acanthasteridae</taxon>
        <taxon>Acanthaster</taxon>
    </lineage>
</organism>
<evidence type="ECO:0000313" key="3">
    <source>
        <dbReference type="RefSeq" id="XP_022100040.1"/>
    </source>
</evidence>
<feature type="domain" description="TNFR-Cys" evidence="1">
    <location>
        <begin position="2652"/>
        <end position="2692"/>
    </location>
</feature>
<dbReference type="SMART" id="SM01411">
    <property type="entry name" value="Ephrin_rec_like"/>
    <property type="match status" value="61"/>
</dbReference>
<reference evidence="3" key="1">
    <citation type="submission" date="2025-08" db="UniProtKB">
        <authorList>
            <consortium name="RefSeq"/>
        </authorList>
    </citation>
    <scope>IDENTIFICATION</scope>
</reference>
<dbReference type="GeneID" id="110984313"/>
<dbReference type="InterPro" id="IPR009030">
    <property type="entry name" value="Growth_fac_rcpt_cys_sf"/>
</dbReference>
<dbReference type="PANTHER" id="PTHR46104:SF1">
    <property type="entry name" value="GENE 9195-RELATED"/>
    <property type="match status" value="1"/>
</dbReference>
<feature type="domain" description="TNFR-Cys" evidence="1">
    <location>
        <begin position="3360"/>
        <end position="3397"/>
    </location>
</feature>
<dbReference type="InterPro" id="IPR001368">
    <property type="entry name" value="TNFR/NGFR_Cys_rich_reg"/>
</dbReference>
<dbReference type="KEGG" id="aplc:110984313"/>
<feature type="domain" description="TNFR-Cys" evidence="1">
    <location>
        <begin position="1474"/>
        <end position="1513"/>
    </location>
</feature>
<dbReference type="PANTHER" id="PTHR46104">
    <property type="entry name" value="GENE 9195-RELATED-RELATED"/>
    <property type="match status" value="1"/>
</dbReference>
<name>A0A8B7Z5H0_ACAPL</name>
<accession>A0A8B7Z5H0</accession>
<sequence length="4263" mass="449667">MNQTAGDCTEGFYCSGNASVAAPTDGVTGDVCPIGYYCPAGTSLPIPCDPGTFTDTEQNAVCEPCTPGHYCTMGTNPQDCPAGFFCPEGTGHVWQPCPLGTFSDQTGLSNETQCTQCTLGNYCDQLNATSVSGPCDPGHYCRLGSDSRTPSELSRGDAGVCPAGYYCQQGTGEPEACPPSTFNNDTGRQSVDQCQDCLEGHYCDIPGLAYPAGQCEPGYYCKLASNSSNPSTTTASGGPCPAGSYCVMGSSDHTLCLPGYYNPVDKQSECLDCPAGYYCTEGSVTFEDCPKGHFCPNNTEFAVQFPCNNGTFNNATRGRGVEACELCTPGMYCPDRGMEVPQGECAEGWYCTLGAWKDMPTTLGNDTDSSCHCPAQTTGGMCVAGEYCPSGSAAPKPCDPGFYCRYDELPSVSGACYAGYYCTGSAILPNPVNDTTGDICPKGHYCPTGSSSPEPCPPGSYSNRFANHNLTDCLPCTAGMYCSGWGRDLPNAECDEGWFCWENSTVPQPPGAQCLAGHSCPRGSPDQMACPSGSYQPSAGQGECLVCPAGSYCDQDEAIAEEQSGVGAPSHGVVTPKVCPAGFYCPEGTETDQQYPCPRGTFSNVTGLENETQCRPCTAGYYCEATNQIAPTELCAAGYYCVQGAVTATPDPADATGGPCPAGTYCESGYSWYEYCPKGTYGAMDKLTQVGDCTDCPPGEYCSEVGLTEPGGGCSPGHFCTGAAEKPNPVGEAYGDICPVGHYCPSNTSVPYPCPAGTYQPALQRTNDSACLQCEPGMFCNETGAENVAGECDPGYFCVGGASSSAPTDGITGDICPPGSYCVVGSSYHQFCPNGTYVNFSMADACEDCPQGHYCVRRISADPCPPGYYCPPKTGADLRLCPAGTYNPDYGLYQEDQCTQCDPGKYCQYPGMDNVTGDCAAGYYCSIGVNTDQPSGSHTGEGGICPIGSYCPPGTAVPLGCPAGYYTNVEQQSECTECKKGYYCTENATTYEDSICPSGYYCPAGTRYSYEFPCPKGSYNPVNGSDGPEDCLSCPQGEYCEFDGLDHTSGYCDAGWYCTGGSYMARPLPTANATDYSECTCPLANYTGGECWPGSYCPEGSGYPVSCTEGQYCREWGREQPNGNCDAGYYCDGGIDRPDPLHRLCPTGAYCEEGSVTETPCPAGTFSNTTGNINVTYCLPCTPGTYCAGTGNVAPTADCDPGYYCPGGQDTPTPIEFNCTVGHYCAGGDPAPEPCISGTYQDEEGSSECKPCPAEYYCDATEAALSLGVVSSGVVVPTECPPGSYCPQGTEGARQHLCPKGYYSNVTRLQDAGQCQPCPGGTYCDGEGLTVFADVCDAGYVCVSASNTSRPTDGTTGYECQPGYYCPKGSDQGIKCPEGTFSDRYGLENMTECEPCTPGQYCQTAGLTEPTGNCTAGHYCTLGAVDPNPAGQAYGDVCPAGYYCPDGTEDPVPCPVGTFNPLSQRPARSDCLNCTEGTYCDKLGQTNYTDECDPGFYCVSGASSATPTDGVTGDECPAGYYCERGSSVPQPCDDGTYMNHTQAEACDICPARYYCVNKDRADPCPLGSYCPTGRGFDYEMCPRGTYGPVRMLATAAECTPCDGGKYCDRTGADAVRGNCAPGYYCETGVDTAYPDSNNTGVGGPCPEGTYCPGGNAAPLGCEAGTYNDLTTQAECQPCEARYYCPANSTTYLDTPCWKGYYCPEGTRYATEFACPVGTYNNRTMANNAFDCLPCLGGWYCEGDANEVPTARCDPGWYCSSGAYSKRPTPYDNSTGDFSVSECPIYTLNFTGDICPPGTYCPEGSQYPIPCPKGKYCEGYANEIYDGNCRAGFFCNGSASVRDPVACSRGHYCPEGTEVEEPCEPGTYSDREENTNITDCLPCTAGMYCEEWGLDTPSGACARGYFCPGGQQTARPDGLACSPGHFCLAGSHNETGCPSGWYQQHWARYDCNLCPRGAFCRAYGDYEVLDAENTTDSGNFSGRYRSYRGVSDPEICPAGSYCPEGTKHETEYLCPEGTYSNKTGLHNHTQCTPCDPGMFCPGEGNVEPYQPCTAGYFCTQGAASSAPTDGTTGDICPAGKYCPEGSAVGQKCPKGTFSNQLELREASQCQNCTGGYYCDRSGLTRVSGDCWAGHFCSGMSEEPGPVGQSYGDLCWAGHYCPNGTAYPEACPPGTYLDVVGQGDVSDCILCRPGYYCDQPGQTNVTGECDPGYYCASGANNSAPTDGVTGGRCWVGHYCESGSPHPTPCTNGTFYNRTGAEECDICPAGHQCIHGDTADPCPQGYYCPTGTGYDTRLCPTGFFGNRTGLHREDECTPCTGGYFCATPGQADEDGQCDPGHYCELGSDTATPTESDGHKGVGGVCPAGSFCPRGTVTPRECDAGTFTASPGQSSCTTCTAGYYCPANTSDPTVYRCSPGYYCPPGTGYETQHPCPEGTYNSLPLQQNSSSCELCPPGMYCEGEGLDRPTGNCSEGWYCTGGAVTSKPLPLGNATVISDCTCPAVNYTGNKCYPGTYCPSGSAAPIDCTAGWYCDDCELATPKAQCNAGYFCPGGNDSPEPPGMECPVGYYCEQGSGYPEACPNGTYSNTTKNTELSNCLPCTPGSYCAGEHLPQPSGPCAEGYYCPGGQTTREPQEYVCWQGFSCPSGSPLPELCPRGTYQPQEGRGSCDVCPEGTYCDPYELSNVTGVIAPPDCIPGHYCPNGTKYAEQNKCPIGTYSNMTALARQDQCEQCDFGWYCDTAGLTAPRAKCQAGYYCKRGAREPDPTDGITGDVCPMGKFCVEGSITGEDCPIGTYGNDTGLRTAGECPLCDPGWFCPDTGLTAPDQPCFAGFYCVLGASSGNPDGESYGYKCPEGHYCPAGTPAPVPCPVGTYNPDIGKDDQSDCRACDGGYYCQYDGQSNVTGQCYEGYYCAGNASIPNPEDGITGDICPVGHYCPEGIDRPLPCLNATYMNETGAAVCLVCPAGNQCVSGDQPDPCPAGYYCPRGTGHDIRPCPEGTYGASLGLTQEGDCKSCTGGSYCDTPGQGVVGGDCNPGYFCLSGVNIRTPNGVNNTGVGGICRAGYRCPQGSPAEIPCYAGTYTGQDQMAECDICPEGKYCGNITVVPSDCPAGHYCPAGTEYSDQYPCPLGTYNNATGQGNLTSCKYCPPGWFCESTGLVNPSGQCDPGFYCSGGSDKQRPFDEGELVTVPTPGYVYPNDTCHPHFDCVCPAFDMSTGGLCGPGYYCPMGSPAPVNCRGGMYCETPGLEEPTGNCTAGFWCNHTSAVPDQYVCPAGHYCQEGTAVPTPCPEGTFSRTQMNTGPHNCENCTAGHYCEGEGNTEPDDKCAEGYYCPGGQTVDAPPDLQCPRGYSCPMGSWEPLLCDNGTYQGQLGQGSCDICPGGSYCDPYEVGPVVTPANCPQGYFCPPGTREGATHPCPPGTFGETINYDEVTDCVQCPEGFYCGTPALREPTEECYAGYYCTGGASSPTPYDDMVDPGNNTTFTGNDVCPTGYYCPNGTAYPEPCPPGTFSVNTRVTSVDGCEDCPRGRWCNLQAFVKVDTAPNCAPGYVCTGGSDTPTPEEGSGMGYPCPAGHYCPEGTLSEIGCPVGTYQSERGKANCTLCPDGKMCDMVNMTGPSPCKTGHYCMEGEELPIPCPPGTFNNQTGLVREEDCTDCSPGKYCEGPGNSYPSGPCSAGYYCQGKALTEIPVSTPGYEENGLCPAGYYCEQGTPSPTPCPVGTVRRVEGGSSVEDCSPCPGGYYCEDDGQTDPTGPCNAGFYCPANHSTVYPTPAEFECPIGHYCLNGSAVPSPCPVGTYQPNMRRDSCIDCQAGFYCESALFPDPKPCPPYHYCPAATRYPIPCPNGTFTYDTDEGLKEKYECLPCLAGMYCRGGQLQGNCSEGYFCLSASHDFTPDGDLPDVENFDQAQCPPNTTCAGPCPPGHYCPAGIEDPIPCRNNTWRPDEFGSREEDCAPCPAGKHCLEGDPMLYPCPLGHYCEEGVGPVECPLYHYRDIVGAESREECFKCRAGYFCNELGMTNTTYLPCYEGHYCEEGTTEPQPCSGGRMSTETGRVSNEDCPLCTAGYYCPNDTVNVHGIPCRATYECPEGASTEVTCRPGHYCEGVTGVPPACPGGYYCPLGSAAFTRCFYPQYCPEGSEVPLECPLGSRAVNHAGLRSSAEESCSLCPAGTFGNHTERFWCAECIEGYYCPEGTGNPEDYPCPIGYYCPAGSGEPTACPVGQYGNIVRAVSSDQCALCQPNTFNNMLGQRACRPCGSSASSVEGT</sequence>
<dbReference type="RefSeq" id="XP_022100040.1">
    <property type="nucleotide sequence ID" value="XM_022244348.1"/>
</dbReference>
<feature type="domain" description="TNFR-Cys" evidence="1">
    <location>
        <begin position="4110"/>
        <end position="4150"/>
    </location>
</feature>
<dbReference type="OMA" id="ISGIQCI"/>
<keyword evidence="2" id="KW-1185">Reference proteome</keyword>
<dbReference type="Gene3D" id="2.10.50.10">
    <property type="entry name" value="Tumor Necrosis Factor Receptor, subunit A, domain 2"/>
    <property type="match status" value="13"/>
</dbReference>
<gene>
    <name evidence="3" type="primary">LOC110984313</name>
</gene>
<dbReference type="InterPro" id="IPR011641">
    <property type="entry name" value="Tyr-kin_ephrin_A/B_rcpt-like"/>
</dbReference>
<proteinExistence type="predicted"/>
<feature type="domain" description="TNFR-Cys" evidence="1">
    <location>
        <begin position="961"/>
        <end position="996"/>
    </location>
</feature>
<dbReference type="SMART" id="SM00208">
    <property type="entry name" value="TNFR"/>
    <property type="match status" value="7"/>
</dbReference>
<dbReference type="Pfam" id="PF07699">
    <property type="entry name" value="Ephrin_rec_like"/>
    <property type="match status" value="2"/>
</dbReference>
<dbReference type="Proteomes" id="UP000694845">
    <property type="component" value="Unplaced"/>
</dbReference>
<dbReference type="OrthoDB" id="439917at2759"/>
<evidence type="ECO:0000259" key="1">
    <source>
        <dbReference type="SMART" id="SM00208"/>
    </source>
</evidence>
<dbReference type="SUPFAM" id="SSF57184">
    <property type="entry name" value="Growth factor receptor domain"/>
    <property type="match status" value="14"/>
</dbReference>